<dbReference type="InterPro" id="IPR036412">
    <property type="entry name" value="HAD-like_sf"/>
</dbReference>
<organism evidence="1 2">
    <name type="scientific">Ruminiclostridium cellobioparum subsp. termitidis CT1112</name>
    <dbReference type="NCBI Taxonomy" id="1195236"/>
    <lineage>
        <taxon>Bacteria</taxon>
        <taxon>Bacillati</taxon>
        <taxon>Bacillota</taxon>
        <taxon>Clostridia</taxon>
        <taxon>Eubacteriales</taxon>
        <taxon>Oscillospiraceae</taxon>
        <taxon>Ruminiclostridium</taxon>
    </lineage>
</organism>
<dbReference type="InterPro" id="IPR000150">
    <property type="entry name" value="Cof"/>
</dbReference>
<dbReference type="NCBIfam" id="TIGR01484">
    <property type="entry name" value="HAD-SF-IIB"/>
    <property type="match status" value="1"/>
</dbReference>
<dbReference type="CDD" id="cd07516">
    <property type="entry name" value="HAD_Pase"/>
    <property type="match status" value="1"/>
</dbReference>
<dbReference type="EMBL" id="AORV01000065">
    <property type="protein sequence ID" value="EMS69616.1"/>
    <property type="molecule type" value="Genomic_DNA"/>
</dbReference>
<dbReference type="GO" id="GO:0005829">
    <property type="term" value="C:cytosol"/>
    <property type="evidence" value="ECO:0007669"/>
    <property type="project" value="TreeGrafter"/>
</dbReference>
<gene>
    <name evidence="1" type="ORF">CTER_4691</name>
</gene>
<keyword evidence="2" id="KW-1185">Reference proteome</keyword>
<dbReference type="PROSITE" id="PS01229">
    <property type="entry name" value="COF_2"/>
    <property type="match status" value="1"/>
</dbReference>
<dbReference type="GO" id="GO:0000287">
    <property type="term" value="F:magnesium ion binding"/>
    <property type="evidence" value="ECO:0007669"/>
    <property type="project" value="TreeGrafter"/>
</dbReference>
<dbReference type="GO" id="GO:0016791">
    <property type="term" value="F:phosphatase activity"/>
    <property type="evidence" value="ECO:0007669"/>
    <property type="project" value="TreeGrafter"/>
</dbReference>
<dbReference type="RefSeq" id="WP_004629891.1">
    <property type="nucleotide sequence ID" value="NZ_AORV01000065.1"/>
</dbReference>
<evidence type="ECO:0000313" key="2">
    <source>
        <dbReference type="Proteomes" id="UP000014155"/>
    </source>
</evidence>
<proteinExistence type="predicted"/>
<dbReference type="eggNOG" id="COG0561">
    <property type="taxonomic scope" value="Bacteria"/>
</dbReference>
<dbReference type="PANTHER" id="PTHR10000:SF8">
    <property type="entry name" value="HAD SUPERFAMILY HYDROLASE-LIKE, TYPE 3"/>
    <property type="match status" value="1"/>
</dbReference>
<dbReference type="AlphaFoldDB" id="S0FHY2"/>
<dbReference type="NCBIfam" id="TIGR00099">
    <property type="entry name" value="Cof-subfamily"/>
    <property type="match status" value="1"/>
</dbReference>
<dbReference type="Gene3D" id="3.40.50.1000">
    <property type="entry name" value="HAD superfamily/HAD-like"/>
    <property type="match status" value="1"/>
</dbReference>
<keyword evidence="1" id="KW-0378">Hydrolase</keyword>
<evidence type="ECO:0000313" key="1">
    <source>
        <dbReference type="EMBL" id="EMS69616.1"/>
    </source>
</evidence>
<dbReference type="PANTHER" id="PTHR10000">
    <property type="entry name" value="PHOSPHOSERINE PHOSPHATASE"/>
    <property type="match status" value="1"/>
</dbReference>
<comment type="caution">
    <text evidence="1">The sequence shown here is derived from an EMBL/GenBank/DDBJ whole genome shotgun (WGS) entry which is preliminary data.</text>
</comment>
<accession>S0FHY2</accession>
<dbReference type="STRING" id="1195236.CTER_4691"/>
<dbReference type="SUPFAM" id="SSF56784">
    <property type="entry name" value="HAD-like"/>
    <property type="match status" value="1"/>
</dbReference>
<dbReference type="PROSITE" id="PS01228">
    <property type="entry name" value="COF_1"/>
    <property type="match status" value="1"/>
</dbReference>
<dbReference type="InterPro" id="IPR023214">
    <property type="entry name" value="HAD_sf"/>
</dbReference>
<dbReference type="Gene3D" id="3.30.1240.10">
    <property type="match status" value="1"/>
</dbReference>
<dbReference type="PATRIC" id="fig|1195236.3.peg.4874"/>
<sequence length="275" mass="30641">MYRLVAIDLDGTLLNMDKEISERNKKAISQAMEKGVKVVVCSGRVYTGARLYAKEIGSRDPIIACNGAVITDKIDGKIIYSDYMDVEVSLKINRICQKHGVYYHVYAGDTMLTERLGFTSKKYYERNRSLPSEDRVDIEVVQNMEAKLKSIPDTVLKFVIVNDDLQQLRKVRADMEQLREIDVMSSNFDNFEVMNKGVSKGSALAKLTDIYGIPAQQMIAIGDNENDISMFEYAGMSIAMDNGEEIAKAAANYITASNEADGVAQAIEKFILAKG</sequence>
<dbReference type="InterPro" id="IPR006379">
    <property type="entry name" value="HAD-SF_hydro_IIB"/>
</dbReference>
<dbReference type="Pfam" id="PF08282">
    <property type="entry name" value="Hydrolase_3"/>
    <property type="match status" value="1"/>
</dbReference>
<dbReference type="Proteomes" id="UP000014155">
    <property type="component" value="Unassembled WGS sequence"/>
</dbReference>
<dbReference type="SFLD" id="SFLDG01140">
    <property type="entry name" value="C2.B:_Phosphomannomutase_and_P"/>
    <property type="match status" value="1"/>
</dbReference>
<dbReference type="SFLD" id="SFLDG01144">
    <property type="entry name" value="C2.B.4:_PGP_Like"/>
    <property type="match status" value="1"/>
</dbReference>
<dbReference type="SFLD" id="SFLDS00003">
    <property type="entry name" value="Haloacid_Dehalogenase"/>
    <property type="match status" value="1"/>
</dbReference>
<protein>
    <submittedName>
        <fullName evidence="1">HAD-superfamily hydrolase, subfamily IIB</fullName>
    </submittedName>
</protein>
<name>S0FHY2_RUMCE</name>
<reference evidence="1 2" key="1">
    <citation type="journal article" date="2013" name="Genome Announc.">
        <title>Draft Genome Sequence of the Cellulolytic, Mesophilic, Anaerobic Bacterium Clostridium termitidis Strain CT1112 (DSM 5398).</title>
        <authorList>
            <person name="Lal S."/>
            <person name="Ramachandran U."/>
            <person name="Zhang X."/>
            <person name="Munir R."/>
            <person name="Sparling R."/>
            <person name="Levin D.B."/>
        </authorList>
    </citation>
    <scope>NUCLEOTIDE SEQUENCE [LARGE SCALE GENOMIC DNA]</scope>
    <source>
        <strain evidence="1 2">CT1112</strain>
    </source>
</reference>